<dbReference type="AlphaFoldDB" id="A0A9N9AUH6"/>
<proteinExistence type="predicted"/>
<protein>
    <submittedName>
        <fullName evidence="1">1179_t:CDS:1</fullName>
    </submittedName>
</protein>
<reference evidence="1" key="1">
    <citation type="submission" date="2021-06" db="EMBL/GenBank/DDBJ databases">
        <authorList>
            <person name="Kallberg Y."/>
            <person name="Tangrot J."/>
            <person name="Rosling A."/>
        </authorList>
    </citation>
    <scope>NUCLEOTIDE SEQUENCE</scope>
    <source>
        <strain evidence="1">IA702</strain>
    </source>
</reference>
<gene>
    <name evidence="1" type="ORF">POCULU_LOCUS4619</name>
</gene>
<keyword evidence="2" id="KW-1185">Reference proteome</keyword>
<name>A0A9N9AUH6_9GLOM</name>
<comment type="caution">
    <text evidence="1">The sequence shown here is derived from an EMBL/GenBank/DDBJ whole genome shotgun (WGS) entry which is preliminary data.</text>
</comment>
<sequence>MSICISDALNEPYFICKVSLNQNPETLARTFSSVATQLLEKVKSDKRLTEAYRMEVEFDNYEKVVEFRVSLKTTAWYDVFLQPMDRLEAIKIAKKYTENVMQQFLPEPTPNKKNNNKELEDFNAFDVCYTLKKTGNCNCNSKKWTHPKFLCKDSVETKDARKKICAFYIPDKLLIESLSNKVCDPDGYLFALRRDLFRMFLLVPTKHMENEDLVKLTDFWKFLLIKQQQLSFYLVAFNFGTWESELRNDPNVLECHAHANLYFNEDSWNNAKTVANIPRMDICNTPGPNYLRKNCEELKVYRLNEAYCEYLNGENTKKDDIISKLCEDPMEEYFEKCLQEWSEENSGEHADSNN</sequence>
<accession>A0A9N9AUH6</accession>
<dbReference type="EMBL" id="CAJVPJ010000613">
    <property type="protein sequence ID" value="CAG8542740.1"/>
    <property type="molecule type" value="Genomic_DNA"/>
</dbReference>
<dbReference type="OrthoDB" id="2427374at2759"/>
<evidence type="ECO:0000313" key="1">
    <source>
        <dbReference type="EMBL" id="CAG8542740.1"/>
    </source>
</evidence>
<evidence type="ECO:0000313" key="2">
    <source>
        <dbReference type="Proteomes" id="UP000789572"/>
    </source>
</evidence>
<organism evidence="1 2">
    <name type="scientific">Paraglomus occultum</name>
    <dbReference type="NCBI Taxonomy" id="144539"/>
    <lineage>
        <taxon>Eukaryota</taxon>
        <taxon>Fungi</taxon>
        <taxon>Fungi incertae sedis</taxon>
        <taxon>Mucoromycota</taxon>
        <taxon>Glomeromycotina</taxon>
        <taxon>Glomeromycetes</taxon>
        <taxon>Paraglomerales</taxon>
        <taxon>Paraglomeraceae</taxon>
        <taxon>Paraglomus</taxon>
    </lineage>
</organism>
<dbReference type="Proteomes" id="UP000789572">
    <property type="component" value="Unassembled WGS sequence"/>
</dbReference>